<gene>
    <name evidence="1" type="ORF">SAMN05216203_1521</name>
</gene>
<dbReference type="STRING" id="650891.SAMN05216203_1521"/>
<dbReference type="Proteomes" id="UP000198644">
    <property type="component" value="Unassembled WGS sequence"/>
</dbReference>
<reference evidence="1 2" key="1">
    <citation type="submission" date="2016-10" db="EMBL/GenBank/DDBJ databases">
        <authorList>
            <person name="de Groot N.N."/>
        </authorList>
    </citation>
    <scope>NUCLEOTIDE SEQUENCE [LARGE SCALE GENOMIC DNA]</scope>
    <source>
        <strain evidence="1 2">CGMCC 1.9167</strain>
    </source>
</reference>
<organism evidence="1 2">
    <name type="scientific">Marinobacter daqiaonensis</name>
    <dbReference type="NCBI Taxonomy" id="650891"/>
    <lineage>
        <taxon>Bacteria</taxon>
        <taxon>Pseudomonadati</taxon>
        <taxon>Pseudomonadota</taxon>
        <taxon>Gammaproteobacteria</taxon>
        <taxon>Pseudomonadales</taxon>
        <taxon>Marinobacteraceae</taxon>
        <taxon>Marinobacter</taxon>
    </lineage>
</organism>
<keyword evidence="1" id="KW-0456">Lyase</keyword>
<name>A0A1I6HTN5_9GAMM</name>
<accession>A0A1I6HTN5</accession>
<dbReference type="AlphaFoldDB" id="A0A1I6HTN5"/>
<dbReference type="GO" id="GO:0016829">
    <property type="term" value="F:lyase activity"/>
    <property type="evidence" value="ECO:0007669"/>
    <property type="project" value="UniProtKB-KW"/>
</dbReference>
<dbReference type="EMBL" id="FOYW01000001">
    <property type="protein sequence ID" value="SFR57610.1"/>
    <property type="molecule type" value="Genomic_DNA"/>
</dbReference>
<protein>
    <submittedName>
        <fullName evidence="1">Pyruvate formate lyase activating enzyme</fullName>
    </submittedName>
</protein>
<evidence type="ECO:0000313" key="1">
    <source>
        <dbReference type="EMBL" id="SFR57610.1"/>
    </source>
</evidence>
<dbReference type="RefSeq" id="WP_206675680.1">
    <property type="nucleotide sequence ID" value="NZ_FOYW01000001.1"/>
</dbReference>
<evidence type="ECO:0000313" key="2">
    <source>
        <dbReference type="Proteomes" id="UP000198644"/>
    </source>
</evidence>
<sequence>MTGTTPQQVPTRCWHGLDDGRIQCDLCPRHGKLKEGQQGLCFVRARHDDQVVLTTWGRSSGFCIDPVETKPLNNFLPGVIEAQPGRWGRKRRPIAIRAA</sequence>
<keyword evidence="1" id="KW-0670">Pyruvate</keyword>
<keyword evidence="2" id="KW-1185">Reference proteome</keyword>
<proteinExistence type="predicted"/>